<protein>
    <submittedName>
        <fullName evidence="1">Uncharacterized protein</fullName>
    </submittedName>
</protein>
<sequence>MTLFSNIGVLLSMPKSALVFVKLKLVSSDNSIPIEVMPFSQLQVIIIDYALIKAFFLATLPESLLACVLICVL</sequence>
<reference evidence="1" key="1">
    <citation type="submission" date="2014-11" db="EMBL/GenBank/DDBJ databases">
        <authorList>
            <person name="Amaro Gonzalez C."/>
        </authorList>
    </citation>
    <scope>NUCLEOTIDE SEQUENCE</scope>
</reference>
<accession>A0A0E9PX88</accession>
<organism evidence="1">
    <name type="scientific">Anguilla anguilla</name>
    <name type="common">European freshwater eel</name>
    <name type="synonym">Muraena anguilla</name>
    <dbReference type="NCBI Taxonomy" id="7936"/>
    <lineage>
        <taxon>Eukaryota</taxon>
        <taxon>Metazoa</taxon>
        <taxon>Chordata</taxon>
        <taxon>Craniata</taxon>
        <taxon>Vertebrata</taxon>
        <taxon>Euteleostomi</taxon>
        <taxon>Actinopterygii</taxon>
        <taxon>Neopterygii</taxon>
        <taxon>Teleostei</taxon>
        <taxon>Anguilliformes</taxon>
        <taxon>Anguillidae</taxon>
        <taxon>Anguilla</taxon>
    </lineage>
</organism>
<reference evidence="1" key="2">
    <citation type="journal article" date="2015" name="Fish Shellfish Immunol.">
        <title>Early steps in the European eel (Anguilla anguilla)-Vibrio vulnificus interaction in the gills: Role of the RtxA13 toxin.</title>
        <authorList>
            <person name="Callol A."/>
            <person name="Pajuelo D."/>
            <person name="Ebbesson L."/>
            <person name="Teles M."/>
            <person name="MacKenzie S."/>
            <person name="Amaro C."/>
        </authorList>
    </citation>
    <scope>NUCLEOTIDE SEQUENCE</scope>
</reference>
<name>A0A0E9PX88_ANGAN</name>
<dbReference type="EMBL" id="GBXM01099463">
    <property type="protein sequence ID" value="JAH09114.1"/>
    <property type="molecule type" value="Transcribed_RNA"/>
</dbReference>
<dbReference type="AlphaFoldDB" id="A0A0E9PX88"/>
<evidence type="ECO:0000313" key="1">
    <source>
        <dbReference type="EMBL" id="JAH09114.1"/>
    </source>
</evidence>
<proteinExistence type="predicted"/>